<dbReference type="InterPro" id="IPR002018">
    <property type="entry name" value="CarbesteraseB"/>
</dbReference>
<keyword evidence="4" id="KW-0325">Glycoprotein</keyword>
<evidence type="ECO:0000256" key="5">
    <source>
        <dbReference type="RuleBase" id="RU361235"/>
    </source>
</evidence>
<dbReference type="InterPro" id="IPR029058">
    <property type="entry name" value="AB_hydrolase_fold"/>
</dbReference>
<evidence type="ECO:0000256" key="3">
    <source>
        <dbReference type="ARBA" id="ARBA00022801"/>
    </source>
</evidence>
<dbReference type="InterPro" id="IPR050309">
    <property type="entry name" value="Type-B_Carboxylest/Lipase"/>
</dbReference>
<evidence type="ECO:0000256" key="1">
    <source>
        <dbReference type="ARBA" id="ARBA00005964"/>
    </source>
</evidence>
<sequence length="201" mass="22158">MPSICRLHATNIQRIHTHGTSVPHIKVRIACILISGRLAVPVPKIPRLSCTGYMVEGTGMALYNRNCTWECLLAALGDIIVVTVNYRLGPFGFLTSGTDDAPGNAGIWDLLEGLKWVNRNIEFFGGDPQRVTLAGESAGSIAVGLLRCLAADQRSFQKADHAERSAYSLEGRKQHAEYRPFPTAIKDRRLCQRGIHHPRQS</sequence>
<comment type="similarity">
    <text evidence="1 5">Belongs to the type-B carboxylesterase/lipase family.</text>
</comment>
<dbReference type="SUPFAM" id="SSF53474">
    <property type="entry name" value="alpha/beta-Hydrolases"/>
    <property type="match status" value="1"/>
</dbReference>
<keyword evidence="2" id="KW-0719">Serine esterase</keyword>
<organism evidence="7 8">
    <name type="scientific">Caerostris extrusa</name>
    <name type="common">Bark spider</name>
    <name type="synonym">Caerostris bankana</name>
    <dbReference type="NCBI Taxonomy" id="172846"/>
    <lineage>
        <taxon>Eukaryota</taxon>
        <taxon>Metazoa</taxon>
        <taxon>Ecdysozoa</taxon>
        <taxon>Arthropoda</taxon>
        <taxon>Chelicerata</taxon>
        <taxon>Arachnida</taxon>
        <taxon>Araneae</taxon>
        <taxon>Araneomorphae</taxon>
        <taxon>Entelegynae</taxon>
        <taxon>Araneoidea</taxon>
        <taxon>Araneidae</taxon>
        <taxon>Caerostris</taxon>
    </lineage>
</organism>
<keyword evidence="8" id="KW-1185">Reference proteome</keyword>
<feature type="domain" description="Carboxylesterase type B" evidence="6">
    <location>
        <begin position="70"/>
        <end position="159"/>
    </location>
</feature>
<evidence type="ECO:0000256" key="2">
    <source>
        <dbReference type="ARBA" id="ARBA00022487"/>
    </source>
</evidence>
<evidence type="ECO:0000313" key="8">
    <source>
        <dbReference type="Proteomes" id="UP001054945"/>
    </source>
</evidence>
<evidence type="ECO:0000313" key="7">
    <source>
        <dbReference type="EMBL" id="GIX91937.1"/>
    </source>
</evidence>
<dbReference type="EC" id="3.1.1.-" evidence="5"/>
<dbReference type="InterPro" id="IPR019826">
    <property type="entry name" value="Carboxylesterase_B_AS"/>
</dbReference>
<reference evidence="7 8" key="1">
    <citation type="submission" date="2021-06" db="EMBL/GenBank/DDBJ databases">
        <title>Caerostris extrusa draft genome.</title>
        <authorList>
            <person name="Kono N."/>
            <person name="Arakawa K."/>
        </authorList>
    </citation>
    <scope>NUCLEOTIDE SEQUENCE [LARGE SCALE GENOMIC DNA]</scope>
</reference>
<name>A0AAV4P3T7_CAEEX</name>
<dbReference type="Proteomes" id="UP001054945">
    <property type="component" value="Unassembled WGS sequence"/>
</dbReference>
<comment type="caution">
    <text evidence="7">The sequence shown here is derived from an EMBL/GenBank/DDBJ whole genome shotgun (WGS) entry which is preliminary data.</text>
</comment>
<gene>
    <name evidence="7" type="ORF">CEXT_405581</name>
</gene>
<keyword evidence="3 5" id="KW-0378">Hydrolase</keyword>
<dbReference type="Gene3D" id="3.40.50.1820">
    <property type="entry name" value="alpha/beta hydrolase"/>
    <property type="match status" value="1"/>
</dbReference>
<dbReference type="PROSITE" id="PS00122">
    <property type="entry name" value="CARBOXYLESTERASE_B_1"/>
    <property type="match status" value="1"/>
</dbReference>
<dbReference type="PANTHER" id="PTHR11559">
    <property type="entry name" value="CARBOXYLESTERASE"/>
    <property type="match status" value="1"/>
</dbReference>
<proteinExistence type="inferred from homology"/>
<dbReference type="GO" id="GO:0052689">
    <property type="term" value="F:carboxylic ester hydrolase activity"/>
    <property type="evidence" value="ECO:0007669"/>
    <property type="project" value="UniProtKB-KW"/>
</dbReference>
<protein>
    <recommendedName>
        <fullName evidence="5">Carboxylic ester hydrolase</fullName>
        <ecNumber evidence="5">3.1.1.-</ecNumber>
    </recommendedName>
</protein>
<dbReference type="EMBL" id="BPLR01004077">
    <property type="protein sequence ID" value="GIX91937.1"/>
    <property type="molecule type" value="Genomic_DNA"/>
</dbReference>
<evidence type="ECO:0000256" key="4">
    <source>
        <dbReference type="ARBA" id="ARBA00023180"/>
    </source>
</evidence>
<dbReference type="Pfam" id="PF00135">
    <property type="entry name" value="COesterase"/>
    <property type="match status" value="1"/>
</dbReference>
<evidence type="ECO:0000259" key="6">
    <source>
        <dbReference type="Pfam" id="PF00135"/>
    </source>
</evidence>
<dbReference type="AlphaFoldDB" id="A0AAV4P3T7"/>
<accession>A0AAV4P3T7</accession>